<feature type="compositionally biased region" description="Basic residues" evidence="1">
    <location>
        <begin position="416"/>
        <end position="433"/>
    </location>
</feature>
<dbReference type="InterPro" id="IPR013150">
    <property type="entry name" value="TFIIB_cyclin"/>
</dbReference>
<dbReference type="Pfam" id="PF00382">
    <property type="entry name" value="TFIIB"/>
    <property type="match status" value="1"/>
</dbReference>
<dbReference type="Proteomes" id="UP001150062">
    <property type="component" value="Unassembled WGS sequence"/>
</dbReference>
<sequence length="433" mass="51342">MNNQNSTYFTNNTYSLENDDFVNELEFQKNGERTTLYGSNINEFDTAKHFLDHFTINKYQSSQKIKSYKLITNICRKFSFPNQVEKQAKHLVGQAMNNGWSGGEKGKIITTCCLYIIIRENQIPCLIHQLLQIIDCDLKTFHRQLFKVCNIVGIGIPKIDYLKFVDLIFSIHPKLKCDIVDNIEENQEFAKKKQMLQCSKQLVEILTNSWLNQGKEIFSSLIASIYLVTKTFGYETKIEELADIISYPLIRRIEYKIKTLKKLLFGLTKYIPWRDENFNLQDFEESLNFILTNIKFLHWFDKQKCKEKGIDGIFDRVSRRRRKDQNQNQNQSNEKSGIRENQQTPMNTKPTISKSNQKYLEFEKLSNPEIEQDSIKLEQQLAKEFDDETINCYLATEEQIRSRTLLQNLLFQNDNKKKKKRKRKNTRKRKYFK</sequence>
<name>A0ABQ8Y9R9_9EUKA</name>
<comment type="caution">
    <text evidence="3">The sequence shown here is derived from an EMBL/GenBank/DDBJ whole genome shotgun (WGS) entry which is preliminary data.</text>
</comment>
<feature type="compositionally biased region" description="Polar residues" evidence="1">
    <location>
        <begin position="339"/>
        <end position="353"/>
    </location>
</feature>
<accession>A0ABQ8Y9R9</accession>
<feature type="region of interest" description="Disordered" evidence="1">
    <location>
        <begin position="413"/>
        <end position="433"/>
    </location>
</feature>
<evidence type="ECO:0000256" key="1">
    <source>
        <dbReference type="SAM" id="MobiDB-lite"/>
    </source>
</evidence>
<feature type="domain" description="Transcription factor TFIIB cyclin-like" evidence="2">
    <location>
        <begin position="64"/>
        <end position="145"/>
    </location>
</feature>
<dbReference type="SUPFAM" id="SSF47954">
    <property type="entry name" value="Cyclin-like"/>
    <property type="match status" value="1"/>
</dbReference>
<dbReference type="Gene3D" id="1.10.472.170">
    <property type="match status" value="1"/>
</dbReference>
<dbReference type="CDD" id="cd00043">
    <property type="entry name" value="CYCLIN_SF"/>
    <property type="match status" value="1"/>
</dbReference>
<dbReference type="EMBL" id="JAOAOG010000191">
    <property type="protein sequence ID" value="KAJ6241566.1"/>
    <property type="molecule type" value="Genomic_DNA"/>
</dbReference>
<proteinExistence type="predicted"/>
<dbReference type="InterPro" id="IPR036915">
    <property type="entry name" value="Cyclin-like_sf"/>
</dbReference>
<evidence type="ECO:0000313" key="3">
    <source>
        <dbReference type="EMBL" id="KAJ6241566.1"/>
    </source>
</evidence>
<organism evidence="3 4">
    <name type="scientific">Anaeramoeba flamelloides</name>
    <dbReference type="NCBI Taxonomy" id="1746091"/>
    <lineage>
        <taxon>Eukaryota</taxon>
        <taxon>Metamonada</taxon>
        <taxon>Anaeramoebidae</taxon>
        <taxon>Anaeramoeba</taxon>
    </lineage>
</organism>
<evidence type="ECO:0000313" key="4">
    <source>
        <dbReference type="Proteomes" id="UP001150062"/>
    </source>
</evidence>
<gene>
    <name evidence="3" type="ORF">M0813_00264</name>
</gene>
<evidence type="ECO:0000259" key="2">
    <source>
        <dbReference type="Pfam" id="PF00382"/>
    </source>
</evidence>
<keyword evidence="4" id="KW-1185">Reference proteome</keyword>
<protein>
    <submittedName>
        <fullName evidence="3">Transcription factor iiib 50 kDa subunit</fullName>
    </submittedName>
</protein>
<feature type="region of interest" description="Disordered" evidence="1">
    <location>
        <begin position="319"/>
        <end position="353"/>
    </location>
</feature>
<reference evidence="3" key="1">
    <citation type="submission" date="2022-08" db="EMBL/GenBank/DDBJ databases">
        <title>Novel sulfate-reducing endosymbionts in the free-living metamonad Anaeramoeba.</title>
        <authorList>
            <person name="Jerlstrom-Hultqvist J."/>
            <person name="Cepicka I."/>
            <person name="Gallot-Lavallee L."/>
            <person name="Salas-Leiva D."/>
            <person name="Curtis B.A."/>
            <person name="Zahonova K."/>
            <person name="Pipaliya S."/>
            <person name="Dacks J."/>
            <person name="Roger A.J."/>
        </authorList>
    </citation>
    <scope>NUCLEOTIDE SEQUENCE</scope>
    <source>
        <strain evidence="3">Schooner1</strain>
    </source>
</reference>